<organism evidence="3 4">
    <name type="scientific">Streptomyces viridochromogenes</name>
    <dbReference type="NCBI Taxonomy" id="1938"/>
    <lineage>
        <taxon>Bacteria</taxon>
        <taxon>Bacillati</taxon>
        <taxon>Actinomycetota</taxon>
        <taxon>Actinomycetes</taxon>
        <taxon>Kitasatosporales</taxon>
        <taxon>Streptomycetaceae</taxon>
        <taxon>Streptomyces</taxon>
    </lineage>
</organism>
<dbReference type="Pfam" id="PF02452">
    <property type="entry name" value="PemK_toxin"/>
    <property type="match status" value="1"/>
</dbReference>
<gene>
    <name evidence="3" type="ORF">ADK34_02650</name>
</gene>
<dbReference type="AlphaFoldDB" id="A0A0L8LDZ2"/>
<dbReference type="Gene3D" id="2.30.30.110">
    <property type="match status" value="1"/>
</dbReference>
<accession>A0A0L8LDZ2</accession>
<dbReference type="GO" id="GO:0003677">
    <property type="term" value="F:DNA binding"/>
    <property type="evidence" value="ECO:0007669"/>
    <property type="project" value="InterPro"/>
</dbReference>
<dbReference type="InterPro" id="IPR003477">
    <property type="entry name" value="PemK-like"/>
</dbReference>
<sequence>MRRGEVWWADFGERRAVVLLSEGTNAEFRGMQIVEPVTVDITGLGLEVPVGAADGLALEGVVRVAFPQPGMTPCTWLATLTERDVIERAGELSEAKLAEIEEALRLGGITTRV</sequence>
<evidence type="ECO:0000256" key="1">
    <source>
        <dbReference type="ARBA" id="ARBA00007521"/>
    </source>
</evidence>
<name>A0A0L8LDZ2_STRVR</name>
<dbReference type="OrthoDB" id="3216180at2"/>
<evidence type="ECO:0000313" key="3">
    <source>
        <dbReference type="EMBL" id="KOG36236.1"/>
    </source>
</evidence>
<reference evidence="3 4" key="1">
    <citation type="submission" date="2015-06" db="EMBL/GenBank/DDBJ databases">
        <authorList>
            <person name="Hoefler B.C."/>
            <person name="Straight P.D."/>
        </authorList>
    </citation>
    <scope>NUCLEOTIDE SEQUENCE [LARGE SCALE GENOMIC DNA]</scope>
    <source>
        <strain evidence="3 4">NRRL 3427</strain>
    </source>
</reference>
<proteinExistence type="inferred from homology"/>
<comment type="similarity">
    <text evidence="1">Belongs to the PemK/MazF family.</text>
</comment>
<dbReference type="Proteomes" id="UP000037023">
    <property type="component" value="Unassembled WGS sequence"/>
</dbReference>
<dbReference type="PATRIC" id="fig|1938.6.peg.574"/>
<comment type="caution">
    <text evidence="3">The sequence shown here is derived from an EMBL/GenBank/DDBJ whole genome shotgun (WGS) entry which is preliminary data.</text>
</comment>
<evidence type="ECO:0000313" key="4">
    <source>
        <dbReference type="Proteomes" id="UP000037023"/>
    </source>
</evidence>
<evidence type="ECO:0000256" key="2">
    <source>
        <dbReference type="ARBA" id="ARBA00022649"/>
    </source>
</evidence>
<dbReference type="InterPro" id="IPR011067">
    <property type="entry name" value="Plasmid_toxin/cell-grow_inhib"/>
</dbReference>
<dbReference type="EMBL" id="LGUP01000012">
    <property type="protein sequence ID" value="KOG36236.1"/>
    <property type="molecule type" value="Genomic_DNA"/>
</dbReference>
<dbReference type="RefSeq" id="WP_033211596.1">
    <property type="nucleotide sequence ID" value="NZ_LGUP01000012.1"/>
</dbReference>
<protein>
    <submittedName>
        <fullName evidence="3">MazF family transcriptional regulator</fullName>
    </submittedName>
</protein>
<dbReference type="SUPFAM" id="SSF50118">
    <property type="entry name" value="Cell growth inhibitor/plasmid maintenance toxic component"/>
    <property type="match status" value="1"/>
</dbReference>
<keyword evidence="2" id="KW-1277">Toxin-antitoxin system</keyword>